<dbReference type="EMBL" id="BRXX01000058">
    <property type="protein sequence ID" value="GMH86300.1"/>
    <property type="molecule type" value="Genomic_DNA"/>
</dbReference>
<keyword evidence="2" id="KW-0472">Membrane</keyword>
<proteinExistence type="predicted"/>
<feature type="transmembrane region" description="Helical" evidence="2">
    <location>
        <begin position="190"/>
        <end position="209"/>
    </location>
</feature>
<evidence type="ECO:0000256" key="1">
    <source>
        <dbReference type="SAM" id="MobiDB-lite"/>
    </source>
</evidence>
<keyword evidence="2" id="KW-1133">Transmembrane helix</keyword>
<gene>
    <name evidence="3" type="ORF">TrVE_jg9126</name>
</gene>
<feature type="transmembrane region" description="Helical" evidence="2">
    <location>
        <begin position="121"/>
        <end position="138"/>
    </location>
</feature>
<reference evidence="4" key="1">
    <citation type="journal article" date="2023" name="Commun. Biol.">
        <title>Genome analysis of Parmales, the sister group of diatoms, reveals the evolutionary specialization of diatoms from phago-mixotrophs to photoautotrophs.</title>
        <authorList>
            <person name="Ban H."/>
            <person name="Sato S."/>
            <person name="Yoshikawa S."/>
            <person name="Yamada K."/>
            <person name="Nakamura Y."/>
            <person name="Ichinomiya M."/>
            <person name="Sato N."/>
            <person name="Blanc-Mathieu R."/>
            <person name="Endo H."/>
            <person name="Kuwata A."/>
            <person name="Ogata H."/>
        </authorList>
    </citation>
    <scope>NUCLEOTIDE SEQUENCE [LARGE SCALE GENOMIC DNA]</scope>
    <source>
        <strain evidence="4">NIES 3699</strain>
    </source>
</reference>
<feature type="compositionally biased region" description="Basic and acidic residues" evidence="1">
    <location>
        <begin position="374"/>
        <end position="391"/>
    </location>
</feature>
<feature type="transmembrane region" description="Helical" evidence="2">
    <location>
        <begin position="30"/>
        <end position="55"/>
    </location>
</feature>
<name>A0A9W7EQI5_9STRA</name>
<protein>
    <submittedName>
        <fullName evidence="3">Uncharacterized protein</fullName>
    </submittedName>
</protein>
<dbReference type="AlphaFoldDB" id="A0A9W7EQI5"/>
<feature type="transmembrane region" description="Helical" evidence="2">
    <location>
        <begin position="96"/>
        <end position="115"/>
    </location>
</feature>
<accession>A0A9W7EQI5</accession>
<feature type="transmembrane region" description="Helical" evidence="2">
    <location>
        <begin position="221"/>
        <end position="247"/>
    </location>
</feature>
<evidence type="ECO:0000313" key="4">
    <source>
        <dbReference type="Proteomes" id="UP001165160"/>
    </source>
</evidence>
<organism evidence="3 4">
    <name type="scientific">Triparma verrucosa</name>
    <dbReference type="NCBI Taxonomy" id="1606542"/>
    <lineage>
        <taxon>Eukaryota</taxon>
        <taxon>Sar</taxon>
        <taxon>Stramenopiles</taxon>
        <taxon>Ochrophyta</taxon>
        <taxon>Bolidophyceae</taxon>
        <taxon>Parmales</taxon>
        <taxon>Triparmaceae</taxon>
        <taxon>Triparma</taxon>
    </lineage>
</organism>
<keyword evidence="2" id="KW-0812">Transmembrane</keyword>
<keyword evidence="4" id="KW-1185">Reference proteome</keyword>
<evidence type="ECO:0000256" key="2">
    <source>
        <dbReference type="SAM" id="Phobius"/>
    </source>
</evidence>
<comment type="caution">
    <text evidence="3">The sequence shown here is derived from an EMBL/GenBank/DDBJ whole genome shotgun (WGS) entry which is preliminary data.</text>
</comment>
<evidence type="ECO:0000313" key="3">
    <source>
        <dbReference type="EMBL" id="GMH86300.1"/>
    </source>
</evidence>
<dbReference type="Proteomes" id="UP001165160">
    <property type="component" value="Unassembled WGS sequence"/>
</dbReference>
<feature type="transmembrane region" description="Helical" evidence="2">
    <location>
        <begin position="61"/>
        <end position="84"/>
    </location>
</feature>
<feature type="region of interest" description="Disordered" evidence="1">
    <location>
        <begin position="373"/>
        <end position="403"/>
    </location>
</feature>
<sequence length="730" mass="80424">MATASTPDLAGLIATFIEERKQMKLDRYNAVVQIGFRTCISGVVGLIAVVYMASFLGGGSFIASSVCTMIMCSGVVVLSTIPVAELNMEDFFNNRTTVRVFLGGSSLFMALAVGLWSPPHAHLLAVLPASLLVFKPFCCKASTRVPQLTTSFAIYLSIFIGATGLMYLDIGTREGATSSSSPMHDAFHPLYAAVGIGHVVAGSFMAFWMRSNDKLLVPPTVTLYHCMYMFFTFGGIFATVQGVYFLMHTDEPLPARHNATTDDEFVDIAKAGRSAISLGIGEFIPAIVVLVVGRKNLFSYIAKKFDKDKKRAESDGVFIAALIDTSSIILGKEWWVHRESPNDSYLPMDHRRNWQQGWIVDVQDNDFTVIIEKGGGEEKEKEKEKEDEYGRKQGSGGVIKNSPAGSVFRQISSSLSGTFGKNPTAVSPDVDLESGAKDQPVNTVDRTNLVLGSDDRRLSTQLARRLSVSAGQSVQALKAKLKNATYKTFNKGSDHMSKEDILTKGRETIRCTDWSNMSLDLIKDSGGSPETYNLSRPLNDGETIDFFMSHSWHDDASSKWETLVRVAEGFKKIHKRDPTFWLDKTCIDQENIGDGLKVLPVYVMASKKMLVLLGETYPTRLWCIWELFTLFSFSIESVALEKVQLEVFANKGGGLQKDDILDYLARFNISNSCCYDPNEESKLKVVIDAIGNGAFNLKIRKLGASIVKREQERRNSRAVSKHKGGGGIGC</sequence>
<feature type="transmembrane region" description="Helical" evidence="2">
    <location>
        <begin position="150"/>
        <end position="170"/>
    </location>
</feature>